<feature type="domain" description="UspA" evidence="2">
    <location>
        <begin position="149"/>
        <end position="283"/>
    </location>
</feature>
<proteinExistence type="inferred from homology"/>
<dbReference type="PRINTS" id="PR01438">
    <property type="entry name" value="UNVRSLSTRESS"/>
</dbReference>
<evidence type="ECO:0000313" key="4">
    <source>
        <dbReference type="EMBL" id="TVM32269.1"/>
    </source>
</evidence>
<dbReference type="OrthoDB" id="5497880at2"/>
<dbReference type="Proteomes" id="UP000503251">
    <property type="component" value="Chromosome"/>
</dbReference>
<dbReference type="EMBL" id="CP039543">
    <property type="protein sequence ID" value="QJT10319.1"/>
    <property type="molecule type" value="Genomic_DNA"/>
</dbReference>
<gene>
    <name evidence="4" type="ORF">DQK91_15410</name>
    <name evidence="3" type="ORF">E8L03_15880</name>
</gene>
<reference evidence="4 5" key="1">
    <citation type="submission" date="2018-06" db="EMBL/GenBank/DDBJ databases">
        <title>Complete genome of Desulfovibrio marinus P48SEP.</title>
        <authorList>
            <person name="Crispim J.S."/>
            <person name="Vidigal P.M.P."/>
            <person name="Silva L.C.F."/>
            <person name="Araujo L.C."/>
            <person name="Laguardia C.N."/>
            <person name="Dias R.S."/>
            <person name="Sousa M.P."/>
            <person name="Paula S.O."/>
            <person name="Silva C."/>
        </authorList>
    </citation>
    <scope>NUCLEOTIDE SEQUENCE [LARGE SCALE GENOMIC DNA]</scope>
    <source>
        <strain evidence="4 5">P48SEP</strain>
    </source>
</reference>
<comment type="similarity">
    <text evidence="1">Belongs to the universal stress protein A family.</text>
</comment>
<evidence type="ECO:0000313" key="5">
    <source>
        <dbReference type="Proteomes" id="UP000434052"/>
    </source>
</evidence>
<evidence type="ECO:0000313" key="3">
    <source>
        <dbReference type="EMBL" id="QJT10319.1"/>
    </source>
</evidence>
<sequence>MVNTHKKLLIAVADTPSSRHAGGQGIALAASMGASAIGISVCPGFEGNMYRLYTRDMRENIEEPHKKVLNELKEQASRAGVTYRSVMPEGHAFEAIVDEAEAQCADLIVIGGVSRSRIERSLLGTTVERVIGYAHRDVLVIPEGSEVSFNNIVLATDGSRYSEKAAERAVALARAYGGSINAIFAIDVPSDYYLWDKVMDDMTSTGRAALDRITELGNAADVPVATAIHNGDATELIIEEAETCNAGLIVLGSHGRTGLRRLMMGSVAAGVLRSNKRPVLVVP</sequence>
<feature type="domain" description="UspA" evidence="2">
    <location>
        <begin position="6"/>
        <end position="142"/>
    </location>
</feature>
<dbReference type="SUPFAM" id="SSF52402">
    <property type="entry name" value="Adenine nucleotide alpha hydrolases-like"/>
    <property type="match status" value="2"/>
</dbReference>
<evidence type="ECO:0000313" key="6">
    <source>
        <dbReference type="Proteomes" id="UP000503251"/>
    </source>
</evidence>
<organism evidence="4 5">
    <name type="scientific">Oceanidesulfovibrio marinus</name>
    <dbReference type="NCBI Taxonomy" id="370038"/>
    <lineage>
        <taxon>Bacteria</taxon>
        <taxon>Pseudomonadati</taxon>
        <taxon>Thermodesulfobacteriota</taxon>
        <taxon>Desulfovibrionia</taxon>
        <taxon>Desulfovibrionales</taxon>
        <taxon>Desulfovibrionaceae</taxon>
        <taxon>Oceanidesulfovibrio</taxon>
    </lineage>
</organism>
<dbReference type="PANTHER" id="PTHR46268">
    <property type="entry name" value="STRESS RESPONSE PROTEIN NHAX"/>
    <property type="match status" value="1"/>
</dbReference>
<evidence type="ECO:0000256" key="1">
    <source>
        <dbReference type="ARBA" id="ARBA00008791"/>
    </source>
</evidence>
<dbReference type="InterPro" id="IPR014729">
    <property type="entry name" value="Rossmann-like_a/b/a_fold"/>
</dbReference>
<dbReference type="Pfam" id="PF00582">
    <property type="entry name" value="Usp"/>
    <property type="match status" value="2"/>
</dbReference>
<dbReference type="InterPro" id="IPR006016">
    <property type="entry name" value="UspA"/>
</dbReference>
<accession>A0A6P1ZFV4</accession>
<dbReference type="Proteomes" id="UP000434052">
    <property type="component" value="Unassembled WGS sequence"/>
</dbReference>
<dbReference type="InterPro" id="IPR006015">
    <property type="entry name" value="Universal_stress_UspA"/>
</dbReference>
<dbReference type="CDD" id="cd00293">
    <property type="entry name" value="USP-like"/>
    <property type="match status" value="2"/>
</dbReference>
<dbReference type="Gene3D" id="3.40.50.620">
    <property type="entry name" value="HUPs"/>
    <property type="match status" value="2"/>
</dbReference>
<name>A0A6P1ZFV4_9BACT</name>
<dbReference type="EMBL" id="QMIF01000011">
    <property type="protein sequence ID" value="TVM32269.1"/>
    <property type="molecule type" value="Genomic_DNA"/>
</dbReference>
<evidence type="ECO:0000259" key="2">
    <source>
        <dbReference type="Pfam" id="PF00582"/>
    </source>
</evidence>
<dbReference type="PANTHER" id="PTHR46268:SF15">
    <property type="entry name" value="UNIVERSAL STRESS PROTEIN HP_0031"/>
    <property type="match status" value="1"/>
</dbReference>
<keyword evidence="6" id="KW-1185">Reference proteome</keyword>
<reference evidence="3 6" key="2">
    <citation type="submission" date="2019-04" db="EMBL/GenBank/DDBJ databases">
        <title>Isolation and culture of sulfate reducing bacteria from the cold seep of the South China Sea.</title>
        <authorList>
            <person name="Sun C."/>
            <person name="Liu R."/>
        </authorList>
    </citation>
    <scope>NUCLEOTIDE SEQUENCE [LARGE SCALE GENOMIC DNA]</scope>
    <source>
        <strain evidence="3 6">CS1</strain>
    </source>
</reference>
<protein>
    <submittedName>
        <fullName evidence="3">Universal stress protein</fullName>
    </submittedName>
</protein>
<dbReference type="AlphaFoldDB" id="A0A6P1ZFV4"/>